<feature type="transmembrane region" description="Helical" evidence="1">
    <location>
        <begin position="31"/>
        <end position="51"/>
    </location>
</feature>
<gene>
    <name evidence="2" type="ORF">GH754_05110</name>
</gene>
<dbReference type="EMBL" id="WJNH01000002">
    <property type="protein sequence ID" value="MRG85713.1"/>
    <property type="molecule type" value="Genomic_DNA"/>
</dbReference>
<dbReference type="InterPro" id="IPR009574">
    <property type="entry name" value="DUF1189"/>
</dbReference>
<feature type="transmembrane region" description="Helical" evidence="1">
    <location>
        <begin position="71"/>
        <end position="94"/>
    </location>
</feature>
<evidence type="ECO:0000256" key="1">
    <source>
        <dbReference type="SAM" id="Phobius"/>
    </source>
</evidence>
<protein>
    <submittedName>
        <fullName evidence="2">DUF1189 domain-containing protein</fullName>
    </submittedName>
</protein>
<accession>A0A6G1X3Z4</accession>
<dbReference type="Pfam" id="PF06691">
    <property type="entry name" value="DUF1189"/>
    <property type="match status" value="1"/>
</dbReference>
<proteinExistence type="predicted"/>
<sequence length="158" mass="18314">MEFFVSLKNSFLLPKKEALFRLNRVSMRNTITYIVILLFLLFLPDVIQSVIHFEGNTDIPRSMYILQLVVMYPFLIIFLSVAGISLLALGSYLLKMIFNRKLIYQQLWKMTTFALTIPLILYTLLKHNVGTNGLVNVIPIIILYVLIGKMITVFPKRK</sequence>
<evidence type="ECO:0000313" key="2">
    <source>
        <dbReference type="EMBL" id="MRG85713.1"/>
    </source>
</evidence>
<feature type="transmembrane region" description="Helical" evidence="1">
    <location>
        <begin position="106"/>
        <end position="125"/>
    </location>
</feature>
<organism evidence="2 3">
    <name type="scientific">Salinibacillus xinjiangensis</name>
    <dbReference type="NCBI Taxonomy" id="1229268"/>
    <lineage>
        <taxon>Bacteria</taxon>
        <taxon>Bacillati</taxon>
        <taxon>Bacillota</taxon>
        <taxon>Bacilli</taxon>
        <taxon>Bacillales</taxon>
        <taxon>Bacillaceae</taxon>
        <taxon>Salinibacillus</taxon>
    </lineage>
</organism>
<evidence type="ECO:0000313" key="3">
    <source>
        <dbReference type="Proteomes" id="UP000480185"/>
    </source>
</evidence>
<dbReference type="OrthoDB" id="2884954at2"/>
<dbReference type="Proteomes" id="UP000480185">
    <property type="component" value="Unassembled WGS sequence"/>
</dbReference>
<comment type="caution">
    <text evidence="2">The sequence shown here is derived from an EMBL/GenBank/DDBJ whole genome shotgun (WGS) entry which is preliminary data.</text>
</comment>
<dbReference type="AlphaFoldDB" id="A0A6G1X3Z4"/>
<dbReference type="RefSeq" id="WP_153727626.1">
    <property type="nucleotide sequence ID" value="NZ_WJNH01000002.1"/>
</dbReference>
<keyword evidence="1" id="KW-0812">Transmembrane</keyword>
<feature type="transmembrane region" description="Helical" evidence="1">
    <location>
        <begin position="137"/>
        <end position="154"/>
    </location>
</feature>
<keyword evidence="1" id="KW-0472">Membrane</keyword>
<reference evidence="2 3" key="1">
    <citation type="submission" date="2019-11" db="EMBL/GenBank/DDBJ databases">
        <authorList>
            <person name="Li J."/>
        </authorList>
    </citation>
    <scope>NUCLEOTIDE SEQUENCE [LARGE SCALE GENOMIC DNA]</scope>
    <source>
        <strain evidence="2 3">J4</strain>
    </source>
</reference>
<name>A0A6G1X3Z4_9BACI</name>
<keyword evidence="1" id="KW-1133">Transmembrane helix</keyword>
<keyword evidence="3" id="KW-1185">Reference proteome</keyword>